<dbReference type="InterPro" id="IPR052529">
    <property type="entry name" value="Bact_Transport_Assoc"/>
</dbReference>
<keyword evidence="2" id="KW-0472">Membrane</keyword>
<proteinExistence type="predicted"/>
<organism evidence="4 5">
    <name type="scientific">Candidatus Brachybacterium merdavium</name>
    <dbReference type="NCBI Taxonomy" id="2838513"/>
    <lineage>
        <taxon>Bacteria</taxon>
        <taxon>Bacillati</taxon>
        <taxon>Actinomycetota</taxon>
        <taxon>Actinomycetes</taxon>
        <taxon>Micrococcales</taxon>
        <taxon>Dermabacteraceae</taxon>
        <taxon>Brachybacterium</taxon>
    </lineage>
</organism>
<name>A0A9D2RNI3_9MICO</name>
<dbReference type="EMBL" id="DWZH01000055">
    <property type="protein sequence ID" value="HJB10384.1"/>
    <property type="molecule type" value="Genomic_DNA"/>
</dbReference>
<evidence type="ECO:0000313" key="5">
    <source>
        <dbReference type="Proteomes" id="UP000823823"/>
    </source>
</evidence>
<dbReference type="Proteomes" id="UP000823823">
    <property type="component" value="Unassembled WGS sequence"/>
</dbReference>
<feature type="transmembrane region" description="Helical" evidence="2">
    <location>
        <begin position="104"/>
        <end position="137"/>
    </location>
</feature>
<dbReference type="Pfam" id="PF04235">
    <property type="entry name" value="DUF418"/>
    <property type="match status" value="1"/>
</dbReference>
<dbReference type="PANTHER" id="PTHR30590">
    <property type="entry name" value="INNER MEMBRANE PROTEIN"/>
    <property type="match status" value="1"/>
</dbReference>
<reference evidence="4" key="2">
    <citation type="submission" date="2021-04" db="EMBL/GenBank/DDBJ databases">
        <authorList>
            <person name="Gilroy R."/>
        </authorList>
    </citation>
    <scope>NUCLEOTIDE SEQUENCE</scope>
    <source>
        <strain evidence="4">ChiHjej13B12-24818</strain>
    </source>
</reference>
<feature type="transmembrane region" description="Helical" evidence="2">
    <location>
        <begin position="343"/>
        <end position="364"/>
    </location>
</feature>
<evidence type="ECO:0000256" key="2">
    <source>
        <dbReference type="SAM" id="Phobius"/>
    </source>
</evidence>
<feature type="transmembrane region" description="Helical" evidence="2">
    <location>
        <begin position="143"/>
        <end position="161"/>
    </location>
</feature>
<reference evidence="4" key="1">
    <citation type="journal article" date="2021" name="PeerJ">
        <title>Extensive microbial diversity within the chicken gut microbiome revealed by metagenomics and culture.</title>
        <authorList>
            <person name="Gilroy R."/>
            <person name="Ravi A."/>
            <person name="Getino M."/>
            <person name="Pursley I."/>
            <person name="Horton D.L."/>
            <person name="Alikhan N.F."/>
            <person name="Baker D."/>
            <person name="Gharbi K."/>
            <person name="Hall N."/>
            <person name="Watson M."/>
            <person name="Adriaenssens E.M."/>
            <person name="Foster-Nyarko E."/>
            <person name="Jarju S."/>
            <person name="Secka A."/>
            <person name="Antonio M."/>
            <person name="Oren A."/>
            <person name="Chaudhuri R.R."/>
            <person name="La Ragione R."/>
            <person name="Hildebrand F."/>
            <person name="Pallen M.J."/>
        </authorList>
    </citation>
    <scope>NUCLEOTIDE SEQUENCE</scope>
    <source>
        <strain evidence="4">ChiHjej13B12-24818</strain>
    </source>
</reference>
<gene>
    <name evidence="4" type="ORF">H9786_07610</name>
</gene>
<feature type="transmembrane region" description="Helical" evidence="2">
    <location>
        <begin position="12"/>
        <end position="34"/>
    </location>
</feature>
<dbReference type="AlphaFoldDB" id="A0A9D2RNI3"/>
<sequence length="403" mass="42299">MTSVPLSRRAGGLDLARGLALLGIALANTVGWLYGQQRTALVKQADTTALDRTIDVLLALLVDNRGFPLFALLFGYGIGILYRASQRRGESSRRFLARQARRHLVLLVFGLLHGILLFTGDILAAYAIIGMLCAWLATRGRSPLMIVAGIALPALGLWGWADGVIGLGGSDGHASAQATSYASSLRIRTGEVLESVALTPIMDIGLLSPMALGALAARYRLLEDVGLHADLLRPLARWGLGIGLIGAIPLTVVLIADPHHMILTSQTVLGILGVIHQLTGVPGAVGAAALAALIAHRFRGPLLRAIEALGAMALTAYIAQSLVFVALMPAFTLGLGARLGTAGASAIALGGWLLMLPLAAALRARDRRGPLERLLRYLAGSGRAPDRGARGARRSPGRLRSPQ</sequence>
<evidence type="ECO:0000313" key="4">
    <source>
        <dbReference type="EMBL" id="HJB10384.1"/>
    </source>
</evidence>
<feature type="transmembrane region" description="Helical" evidence="2">
    <location>
        <begin position="308"/>
        <end position="331"/>
    </location>
</feature>
<evidence type="ECO:0000259" key="3">
    <source>
        <dbReference type="Pfam" id="PF04235"/>
    </source>
</evidence>
<feature type="transmembrane region" description="Helical" evidence="2">
    <location>
        <begin position="238"/>
        <end position="256"/>
    </location>
</feature>
<keyword evidence="2" id="KW-0812">Transmembrane</keyword>
<keyword evidence="2" id="KW-1133">Transmembrane helix</keyword>
<accession>A0A9D2RNI3</accession>
<protein>
    <submittedName>
        <fullName evidence="4">DUF418 domain-containing protein</fullName>
    </submittedName>
</protein>
<feature type="domain" description="DUF418" evidence="3">
    <location>
        <begin position="217"/>
        <end position="379"/>
    </location>
</feature>
<dbReference type="PANTHER" id="PTHR30590:SF2">
    <property type="entry name" value="INNER MEMBRANE PROTEIN"/>
    <property type="match status" value="1"/>
</dbReference>
<feature type="region of interest" description="Disordered" evidence="1">
    <location>
        <begin position="382"/>
        <end position="403"/>
    </location>
</feature>
<comment type="caution">
    <text evidence="4">The sequence shown here is derived from an EMBL/GenBank/DDBJ whole genome shotgun (WGS) entry which is preliminary data.</text>
</comment>
<dbReference type="InterPro" id="IPR007349">
    <property type="entry name" value="DUF418"/>
</dbReference>
<feature type="transmembrane region" description="Helical" evidence="2">
    <location>
        <begin position="268"/>
        <end position="296"/>
    </location>
</feature>
<feature type="transmembrane region" description="Helical" evidence="2">
    <location>
        <begin position="66"/>
        <end position="84"/>
    </location>
</feature>
<evidence type="ECO:0000256" key="1">
    <source>
        <dbReference type="SAM" id="MobiDB-lite"/>
    </source>
</evidence>